<evidence type="ECO:0000256" key="1">
    <source>
        <dbReference type="ARBA" id="ARBA00004370"/>
    </source>
</evidence>
<gene>
    <name evidence="9" type="ORF">GCM10011498_04770</name>
</gene>
<dbReference type="PANTHER" id="PTHR38340">
    <property type="entry name" value="S-LAYER PROTEIN"/>
    <property type="match status" value="1"/>
</dbReference>
<dbReference type="SUPFAM" id="SSF51120">
    <property type="entry name" value="beta-Roll"/>
    <property type="match status" value="2"/>
</dbReference>
<keyword evidence="5" id="KW-0677">Repeat</keyword>
<dbReference type="InterPro" id="IPR011049">
    <property type="entry name" value="Serralysin-like_metalloprot_C"/>
</dbReference>
<keyword evidence="10" id="KW-1185">Reference proteome</keyword>
<evidence type="ECO:0000256" key="5">
    <source>
        <dbReference type="ARBA" id="ARBA00022737"/>
    </source>
</evidence>
<dbReference type="GO" id="GO:0090729">
    <property type="term" value="F:toxin activity"/>
    <property type="evidence" value="ECO:0007669"/>
    <property type="project" value="UniProtKB-KW"/>
</dbReference>
<reference evidence="9" key="2">
    <citation type="submission" date="2020-09" db="EMBL/GenBank/DDBJ databases">
        <authorList>
            <person name="Sun Q."/>
            <person name="Zhou Y."/>
        </authorList>
    </citation>
    <scope>NUCLEOTIDE SEQUENCE</scope>
    <source>
        <strain evidence="9">CGMCC 1.15880</strain>
    </source>
</reference>
<dbReference type="AlphaFoldDB" id="A0A916VML5"/>
<keyword evidence="7" id="KW-0472">Membrane</keyword>
<dbReference type="PRINTS" id="PR01488">
    <property type="entry name" value="RTXTOXINA"/>
</dbReference>
<dbReference type="EMBL" id="BMKA01000001">
    <property type="protein sequence ID" value="GGA07995.1"/>
    <property type="molecule type" value="Genomic_DNA"/>
</dbReference>
<evidence type="ECO:0000256" key="2">
    <source>
        <dbReference type="ARBA" id="ARBA00004613"/>
    </source>
</evidence>
<keyword evidence="6" id="KW-0843">Virulence</keyword>
<organism evidence="9 10">
    <name type="scientific">Neptunicoccus cionae</name>
    <dbReference type="NCBI Taxonomy" id="2035344"/>
    <lineage>
        <taxon>Bacteria</taxon>
        <taxon>Pseudomonadati</taxon>
        <taxon>Pseudomonadota</taxon>
        <taxon>Alphaproteobacteria</taxon>
        <taxon>Rhodobacterales</taxon>
        <taxon>Paracoccaceae</taxon>
        <taxon>Neptunicoccus</taxon>
    </lineage>
</organism>
<evidence type="ECO:0008006" key="11">
    <source>
        <dbReference type="Google" id="ProtNLM"/>
    </source>
</evidence>
<dbReference type="Pfam" id="PF00353">
    <property type="entry name" value="HemolysinCabind"/>
    <property type="match status" value="3"/>
</dbReference>
<keyword evidence="4" id="KW-0800">Toxin</keyword>
<evidence type="ECO:0000313" key="10">
    <source>
        <dbReference type="Proteomes" id="UP000628017"/>
    </source>
</evidence>
<dbReference type="GO" id="GO:0016020">
    <property type="term" value="C:membrane"/>
    <property type="evidence" value="ECO:0007669"/>
    <property type="project" value="UniProtKB-SubCell"/>
</dbReference>
<feature type="compositionally biased region" description="Basic and acidic residues" evidence="8">
    <location>
        <begin position="482"/>
        <end position="514"/>
    </location>
</feature>
<evidence type="ECO:0000256" key="7">
    <source>
        <dbReference type="ARBA" id="ARBA00023136"/>
    </source>
</evidence>
<reference evidence="9" key="1">
    <citation type="journal article" date="2014" name="Int. J. Syst. Evol. Microbiol.">
        <title>Complete genome sequence of Corynebacterium casei LMG S-19264T (=DSM 44701T), isolated from a smear-ripened cheese.</title>
        <authorList>
            <consortium name="US DOE Joint Genome Institute (JGI-PGF)"/>
            <person name="Walter F."/>
            <person name="Albersmeier A."/>
            <person name="Kalinowski J."/>
            <person name="Ruckert C."/>
        </authorList>
    </citation>
    <scope>NUCLEOTIDE SEQUENCE</scope>
    <source>
        <strain evidence="9">CGMCC 1.15880</strain>
    </source>
</reference>
<proteinExistence type="predicted"/>
<dbReference type="InterPro" id="IPR001343">
    <property type="entry name" value="Hemolysn_Ca-bd"/>
</dbReference>
<dbReference type="PRINTS" id="PR00313">
    <property type="entry name" value="CABNDNGRPT"/>
</dbReference>
<name>A0A916VML5_9RHOB</name>
<accession>A0A916VML5</accession>
<sequence>MALSTIGEVFNISPGGHARTFVVDEKIVYLWFVSEWGPGGGWIYGERMFYSVLNKDGEVLQEKVALGAHLDFDVAPGGFGQNVFHVSANGTDGLVFHISQFTHGHSKDGVFIPYDEHRATITWDAKGKLGDPVKTGEGYMKFEDSDTAILSNGNSALLYLDRVSYTAKLEILDENGVSLSKTSIVGTFDKSGIFAQGVDGLEVLQVGNKIMALHRNPATDTVYGQLFNLDGTATGDGEFVVSDGTHGDSSNAAVWLDGVVDATVLADGRVAVVWNDSMDGTDSTEVWLTILNADGSIAQKQTMANVNHTTGEQFHARVYALDAGGFVVTFDKNWVITGDPQAYAQLFDASGNPDGDILGLADFESGNSGTGYGHIFADGTGFMIDWYGNVQQISAGGSGGGSDVIEGTKAADVLKGTKRDDEIDGKGGNDTLKGLGGDDKLTGGAGKDKLLGNGGADDLNGGGGRDTLKGGGGNDLLNGGGGKDKLLGGGGKDDLRGGGGNDRLDGQKGNDTLRGDGGADTFVFAKKGGHDTISDFQDDKDTIELNANLWSGDFGVAKLLRKYATIEDGDAVFDFGTDTLTIEGVDDLAVLRNDIDIV</sequence>
<comment type="caution">
    <text evidence="9">The sequence shown here is derived from an EMBL/GenBank/DDBJ whole genome shotgun (WGS) entry which is preliminary data.</text>
</comment>
<dbReference type="InterPro" id="IPR018511">
    <property type="entry name" value="Hemolysin-typ_Ca-bd_CS"/>
</dbReference>
<evidence type="ECO:0000256" key="3">
    <source>
        <dbReference type="ARBA" id="ARBA00022525"/>
    </source>
</evidence>
<dbReference type="GO" id="GO:0005576">
    <property type="term" value="C:extracellular region"/>
    <property type="evidence" value="ECO:0007669"/>
    <property type="project" value="UniProtKB-SubCell"/>
</dbReference>
<dbReference type="Proteomes" id="UP000628017">
    <property type="component" value="Unassembled WGS sequence"/>
</dbReference>
<feature type="region of interest" description="Disordered" evidence="8">
    <location>
        <begin position="419"/>
        <end position="439"/>
    </location>
</feature>
<dbReference type="PANTHER" id="PTHR38340:SF1">
    <property type="entry name" value="S-LAYER PROTEIN"/>
    <property type="match status" value="1"/>
</dbReference>
<evidence type="ECO:0000313" key="9">
    <source>
        <dbReference type="EMBL" id="GGA07995.1"/>
    </source>
</evidence>
<feature type="region of interest" description="Disordered" evidence="8">
    <location>
        <begin position="452"/>
        <end position="515"/>
    </location>
</feature>
<keyword evidence="3" id="KW-0964">Secreted</keyword>
<dbReference type="PROSITE" id="PS00330">
    <property type="entry name" value="HEMOLYSIN_CALCIUM"/>
    <property type="match status" value="1"/>
</dbReference>
<dbReference type="RefSeq" id="WP_229678405.1">
    <property type="nucleotide sequence ID" value="NZ_BMKA01000001.1"/>
</dbReference>
<dbReference type="GO" id="GO:0005509">
    <property type="term" value="F:calcium ion binding"/>
    <property type="evidence" value="ECO:0007669"/>
    <property type="project" value="InterPro"/>
</dbReference>
<dbReference type="Gene3D" id="2.150.10.10">
    <property type="entry name" value="Serralysin-like metalloprotease, C-terminal"/>
    <property type="match status" value="2"/>
</dbReference>
<comment type="subcellular location">
    <subcellularLocation>
        <location evidence="1">Membrane</location>
    </subcellularLocation>
    <subcellularLocation>
        <location evidence="2">Secreted</location>
    </subcellularLocation>
</comment>
<evidence type="ECO:0000256" key="4">
    <source>
        <dbReference type="ARBA" id="ARBA00022656"/>
    </source>
</evidence>
<dbReference type="InterPro" id="IPR050557">
    <property type="entry name" value="RTX_toxin/Mannuronan_C5-epim"/>
</dbReference>
<evidence type="ECO:0000256" key="6">
    <source>
        <dbReference type="ARBA" id="ARBA00023026"/>
    </source>
</evidence>
<protein>
    <recommendedName>
        <fullName evidence="11">Calcium-binding protein</fullName>
    </recommendedName>
</protein>
<feature type="compositionally biased region" description="Gly residues" evidence="8">
    <location>
        <begin position="452"/>
        <end position="481"/>
    </location>
</feature>
<evidence type="ECO:0000256" key="8">
    <source>
        <dbReference type="SAM" id="MobiDB-lite"/>
    </source>
</evidence>
<dbReference type="InterPro" id="IPR003995">
    <property type="entry name" value="RTX_toxin_determinant-A"/>
</dbReference>